<comment type="caution">
    <text evidence="3">The sequence shown here is derived from an EMBL/GenBank/DDBJ whole genome shotgun (WGS) entry which is preliminary data.</text>
</comment>
<dbReference type="EMBL" id="AHZU02001496">
    <property type="protein sequence ID" value="KFG31702.1"/>
    <property type="molecule type" value="Genomic_DNA"/>
</dbReference>
<name>A0A086JHT4_TOXGO</name>
<dbReference type="VEuPathDB" id="ToxoDB:TGDOM2_236660"/>
<feature type="domain" description="START" evidence="2">
    <location>
        <begin position="1230"/>
        <end position="1385"/>
    </location>
</feature>
<dbReference type="GO" id="GO:0005737">
    <property type="term" value="C:cytoplasm"/>
    <property type="evidence" value="ECO:0007669"/>
    <property type="project" value="UniProtKB-ARBA"/>
</dbReference>
<feature type="compositionally biased region" description="Basic and acidic residues" evidence="1">
    <location>
        <begin position="863"/>
        <end position="878"/>
    </location>
</feature>
<feature type="region of interest" description="Disordered" evidence="1">
    <location>
        <begin position="1073"/>
        <end position="1142"/>
    </location>
</feature>
<dbReference type="InterPro" id="IPR051213">
    <property type="entry name" value="START_lipid_transfer"/>
</dbReference>
<dbReference type="SUPFAM" id="SSF55961">
    <property type="entry name" value="Bet v1-like"/>
    <property type="match status" value="1"/>
</dbReference>
<gene>
    <name evidence="3" type="ORF">TGDOM2_236660</name>
</gene>
<dbReference type="PROSITE" id="PS50848">
    <property type="entry name" value="START"/>
    <property type="match status" value="1"/>
</dbReference>
<feature type="compositionally biased region" description="Polar residues" evidence="1">
    <location>
        <begin position="905"/>
        <end position="925"/>
    </location>
</feature>
<feature type="compositionally biased region" description="Polar residues" evidence="1">
    <location>
        <begin position="804"/>
        <end position="816"/>
    </location>
</feature>
<feature type="region of interest" description="Disordered" evidence="1">
    <location>
        <begin position="681"/>
        <end position="700"/>
    </location>
</feature>
<dbReference type="Pfam" id="PF01852">
    <property type="entry name" value="START"/>
    <property type="match status" value="1"/>
</dbReference>
<dbReference type="CDD" id="cd00177">
    <property type="entry name" value="START"/>
    <property type="match status" value="1"/>
</dbReference>
<sequence length="1424" mass="150344">MVLNRAFLSAQETDSGCLSDGPRPSGGSGPGCAPAVDRPRLSAPRKRLPCSAGSNQDFRDSTDEDRGALDANTGGSRVLGMTLYSPWEKTDRCYRGAAKRTCDSAAATGERRVVAESRSGLATFGAETNFGRSTTLPSIQRGPAEEDFIKLSAGEIARDQADPRCHAEHRQNALSPESLSSWSSRGSLDRVSLLRPAWLPTAAPPTASGAPEPPAFLREEAAALLRRAELRAETSACATHNLSVCGRAPSRQRCGALGGGDPPADPARPVASVVAGQETSFSHSIASSDSAEASSPVAAPRTKAKRHTDASPSSADFAVPREQLPHCAPPSVSAKATAMTEGGGSSLAPVAGPVAAASLATAYLCHYEPEFQKAPDRPVAAFCQSSTRFSAAGLPGPRGVSSELAGSALPPPCRPPPAVDVSTVTPFLHRNAGENGSSFVSVATDSVQGHGRNAGGARCSFLKDTEAGPLTQGPEATAQMSGLPVDTWGGRNFGARPGDGAALAEGVPELAGPAAPVPVSPLSAETLGDAALSPNSEGGGRTRRRRKPTWRRGGQARRSSREGEAGRLEGLEGAPERGVAVEGEVSSGVTLPSSRRPPRWIRFFARRLICMGPREGKEPPALSKRLSGAGAVNRATLEPPKDSKRLAGAHCPASSDASQALGAAFRAPLGLGEPVHALSGLQGASEKRHSTRAAADGAVVPLQPEDLTQCAWREAASLPAAAGLRKPTRPAGEDRREGEGGEEANLGATGLGVSPRGNASARPPEGTFSGDLGRTDGKLKGAVSRDSVGSDGATLASERCGGSRETSTSQWVSFTHTQRRRLSTDSFSSASSQRRSDVEVGRQGEGQGASRADVRGLLSPAEVHGKRESECDAVRQPRYEGTSWDSEKERRENATGPEPEAKEPQTFSPETCSTEASPATTQEEPQQALAGNREKAHGFAGSIGREAGPLPEAAAPSPITAHWADPAENACKDILNASTITAVRERPGALDAQGTARRCEQFDCQETSSEELGEIRATGEMQVTERKPGRECQAKPSPADSIPGLRRLASTDDAAEFVLGVLEERRAAFNLRQSQASDPLGHCHRQKPPQEKARRVVRSHSGGASDAQCFKQQGPPRQGTCSWGEEGDGGQEAEKHSLREGSRPDWDRRRELLELAELLLDVAVVCLDDDAASRSATGQRGGKTAPLMPCVYDKNGLKVWKKEFGVGRVLIKASFMLPVLPEQYASFASDSRLRATWDANLGGHAILETVTANTDICQVLMKRVATLYPRDLVTLRAKRSWVLPTAKHEPAGHFQVDERQVAKQVYASCSCSIDHPAAPEHSSHVRMDIRLSAYIASPVVTPFGVWTQVTLFSEADPKGWIPAVVSKSLAAKVLPSTVEKMAVNMLNHYGIEWDGPSATGYAARRLEKYCEEIPRGESNLKCGW</sequence>
<dbReference type="PANTHER" id="PTHR19308">
    <property type="entry name" value="PHOSPHATIDYLCHOLINE TRANSFER PROTEIN"/>
    <property type="match status" value="1"/>
</dbReference>
<dbReference type="Proteomes" id="UP000028837">
    <property type="component" value="Unassembled WGS sequence"/>
</dbReference>
<feature type="compositionally biased region" description="Low complexity" evidence="1">
    <location>
        <begin position="824"/>
        <end position="833"/>
    </location>
</feature>
<protein>
    <submittedName>
        <fullName evidence="3">START domain-containing protein</fullName>
    </submittedName>
</protein>
<feature type="compositionally biased region" description="Basic and acidic residues" evidence="1">
    <location>
        <begin position="57"/>
        <end position="68"/>
    </location>
</feature>
<feature type="compositionally biased region" description="Basic and acidic residues" evidence="1">
    <location>
        <begin position="1023"/>
        <end position="1033"/>
    </location>
</feature>
<dbReference type="Gene3D" id="3.30.530.20">
    <property type="match status" value="1"/>
</dbReference>
<dbReference type="InterPro" id="IPR002913">
    <property type="entry name" value="START_lipid-bd_dom"/>
</dbReference>
<feature type="region of interest" description="Disordered" evidence="1">
    <location>
        <begin position="1"/>
        <end position="75"/>
    </location>
</feature>
<evidence type="ECO:0000259" key="2">
    <source>
        <dbReference type="PROSITE" id="PS50848"/>
    </source>
</evidence>
<evidence type="ECO:0000256" key="1">
    <source>
        <dbReference type="SAM" id="MobiDB-lite"/>
    </source>
</evidence>
<feature type="compositionally biased region" description="Basic and acidic residues" evidence="1">
    <location>
        <begin position="160"/>
        <end position="171"/>
    </location>
</feature>
<proteinExistence type="predicted"/>
<feature type="compositionally biased region" description="Basic and acidic residues" evidence="1">
    <location>
        <begin position="1132"/>
        <end position="1142"/>
    </location>
</feature>
<reference evidence="3 4" key="1">
    <citation type="submission" date="2014-02" db="EMBL/GenBank/DDBJ databases">
        <authorList>
            <person name="Sibley D."/>
            <person name="Venepally P."/>
            <person name="Karamycheva S."/>
            <person name="Hadjithomas M."/>
            <person name="Khan A."/>
            <person name="Brunk B."/>
            <person name="Roos D."/>
            <person name="Caler E."/>
            <person name="Lorenzi H."/>
        </authorList>
    </citation>
    <scope>NUCLEOTIDE SEQUENCE [LARGE SCALE GENOMIC DNA]</scope>
    <source>
        <strain evidence="3 4">GAB2-2007-GAL-DOM2</strain>
    </source>
</reference>
<feature type="region of interest" description="Disordered" evidence="1">
    <location>
        <begin position="721"/>
        <end position="954"/>
    </location>
</feature>
<feature type="compositionally biased region" description="Low complexity" evidence="1">
    <location>
        <begin position="571"/>
        <end position="589"/>
    </location>
</feature>
<dbReference type="OrthoDB" id="333905at2759"/>
<feature type="compositionally biased region" description="Low complexity" evidence="1">
    <location>
        <begin position="743"/>
        <end position="752"/>
    </location>
</feature>
<feature type="compositionally biased region" description="Basic and acidic residues" evidence="1">
    <location>
        <begin position="559"/>
        <end position="570"/>
    </location>
</feature>
<feature type="compositionally biased region" description="Basic residues" evidence="1">
    <location>
        <begin position="541"/>
        <end position="550"/>
    </location>
</feature>
<feature type="region of interest" description="Disordered" evidence="1">
    <location>
        <begin position="275"/>
        <end position="325"/>
    </location>
</feature>
<organism evidence="3 4">
    <name type="scientific">Toxoplasma gondii GAB2-2007-GAL-DOM2</name>
    <dbReference type="NCBI Taxonomy" id="1130820"/>
    <lineage>
        <taxon>Eukaryota</taxon>
        <taxon>Sar</taxon>
        <taxon>Alveolata</taxon>
        <taxon>Apicomplexa</taxon>
        <taxon>Conoidasida</taxon>
        <taxon>Coccidia</taxon>
        <taxon>Eucoccidiorida</taxon>
        <taxon>Eimeriorina</taxon>
        <taxon>Sarcocystidae</taxon>
        <taxon>Toxoplasma</taxon>
    </lineage>
</organism>
<accession>A0A086JHT4</accession>
<feature type="compositionally biased region" description="Basic and acidic residues" evidence="1">
    <location>
        <begin position="885"/>
        <end position="903"/>
    </location>
</feature>
<dbReference type="InterPro" id="IPR023393">
    <property type="entry name" value="START-like_dom_sf"/>
</dbReference>
<feature type="region of interest" description="Disordered" evidence="1">
    <location>
        <begin position="528"/>
        <end position="593"/>
    </location>
</feature>
<feature type="compositionally biased region" description="Low complexity" evidence="1">
    <location>
        <begin position="280"/>
        <end position="299"/>
    </location>
</feature>
<dbReference type="GO" id="GO:0008289">
    <property type="term" value="F:lipid binding"/>
    <property type="evidence" value="ECO:0007669"/>
    <property type="project" value="InterPro"/>
</dbReference>
<evidence type="ECO:0000313" key="4">
    <source>
        <dbReference type="Proteomes" id="UP000028837"/>
    </source>
</evidence>
<dbReference type="PANTHER" id="PTHR19308:SF14">
    <property type="entry name" value="START DOMAIN-CONTAINING PROTEIN"/>
    <property type="match status" value="1"/>
</dbReference>
<feature type="compositionally biased region" description="Low complexity" evidence="1">
    <location>
        <begin position="174"/>
        <end position="185"/>
    </location>
</feature>
<feature type="region of interest" description="Disordered" evidence="1">
    <location>
        <begin position="160"/>
        <end position="185"/>
    </location>
</feature>
<evidence type="ECO:0000313" key="3">
    <source>
        <dbReference type="EMBL" id="KFG31702.1"/>
    </source>
</evidence>
<feature type="region of interest" description="Disordered" evidence="1">
    <location>
        <begin position="1020"/>
        <end position="1045"/>
    </location>
</feature>